<reference evidence="2 3" key="1">
    <citation type="submission" date="2016-04" db="EMBL/GenBank/DDBJ databases">
        <title>Genome analyses suggest a sexual origin of heterokaryosis in a supposedly ancient asexual fungus.</title>
        <authorList>
            <person name="Ropars J."/>
            <person name="Sedzielewska K."/>
            <person name="Noel J."/>
            <person name="Charron P."/>
            <person name="Farinelli L."/>
            <person name="Marton T."/>
            <person name="Kruger M."/>
            <person name="Pelin A."/>
            <person name="Brachmann A."/>
            <person name="Corradi N."/>
        </authorList>
    </citation>
    <scope>NUCLEOTIDE SEQUENCE [LARGE SCALE GENOMIC DNA]</scope>
    <source>
        <strain evidence="2 3">A5</strain>
    </source>
</reference>
<dbReference type="VEuPathDB" id="FungiDB:RhiirA1_457511"/>
<accession>A0A2N0NKI7</accession>
<name>A0A2N0NKI7_9GLOM</name>
<dbReference type="Pfam" id="PF04937">
    <property type="entry name" value="DUF659"/>
    <property type="match status" value="1"/>
</dbReference>
<gene>
    <name evidence="2" type="ORF">RhiirA5_386234</name>
</gene>
<reference evidence="2 3" key="2">
    <citation type="submission" date="2017-09" db="EMBL/GenBank/DDBJ databases">
        <title>Extensive intraspecific genome diversity in a model arbuscular mycorrhizal fungus.</title>
        <authorList>
            <person name="Chen E.C."/>
            <person name="Morin E."/>
            <person name="Beaudet D."/>
            <person name="Noel J."/>
            <person name="Ndikumana S."/>
            <person name="Charron P."/>
            <person name="St-Onge C."/>
            <person name="Giorgi J."/>
            <person name="Grigoriev I.V."/>
            <person name="Roux C."/>
            <person name="Martin F.M."/>
            <person name="Corradi N."/>
        </authorList>
    </citation>
    <scope>NUCLEOTIDE SEQUENCE [LARGE SCALE GENOMIC DNA]</scope>
    <source>
        <strain evidence="2 3">A5</strain>
    </source>
</reference>
<organism evidence="2 3">
    <name type="scientific">Rhizophagus irregularis</name>
    <dbReference type="NCBI Taxonomy" id="588596"/>
    <lineage>
        <taxon>Eukaryota</taxon>
        <taxon>Fungi</taxon>
        <taxon>Fungi incertae sedis</taxon>
        <taxon>Mucoromycota</taxon>
        <taxon>Glomeromycotina</taxon>
        <taxon>Glomeromycetes</taxon>
        <taxon>Glomerales</taxon>
        <taxon>Glomeraceae</taxon>
        <taxon>Rhizophagus</taxon>
    </lineage>
</organism>
<dbReference type="AlphaFoldDB" id="A0A2N0NKI7"/>
<evidence type="ECO:0000313" key="3">
    <source>
        <dbReference type="Proteomes" id="UP000232722"/>
    </source>
</evidence>
<sequence>MDTLTPISPIEVIEPVNTPVNQQAQQSEKEKCLELNAGYNPPTREYLSEHLFETELFIINDKIEDDIMNQQNLTLKFLAAKIEDVIEKIGPNRISAIVSDNAANVKKARAIISEKYPRIENVQCISHCINLVTYNIIYHIFADQLLHKVNILGFFSQLSYGRITKALAEPDDADEDDSKNDNENTLTNDNDTIGKGILDYNINDLFDEYVNE</sequence>
<dbReference type="InterPro" id="IPR007021">
    <property type="entry name" value="DUF659"/>
</dbReference>
<proteinExistence type="predicted"/>
<feature type="domain" description="DUF659" evidence="1">
    <location>
        <begin position="74"/>
        <end position="148"/>
    </location>
</feature>
<comment type="caution">
    <text evidence="2">The sequence shown here is derived from an EMBL/GenBank/DDBJ whole genome shotgun (WGS) entry which is preliminary data.</text>
</comment>
<dbReference type="EMBL" id="LLXJ01005155">
    <property type="protein sequence ID" value="PKB95091.1"/>
    <property type="molecule type" value="Genomic_DNA"/>
</dbReference>
<evidence type="ECO:0000313" key="2">
    <source>
        <dbReference type="EMBL" id="PKB95091.1"/>
    </source>
</evidence>
<evidence type="ECO:0000259" key="1">
    <source>
        <dbReference type="Pfam" id="PF04937"/>
    </source>
</evidence>
<protein>
    <recommendedName>
        <fullName evidence="1">DUF659 domain-containing protein</fullName>
    </recommendedName>
</protein>
<dbReference type="Proteomes" id="UP000232722">
    <property type="component" value="Unassembled WGS sequence"/>
</dbReference>